<dbReference type="InterPro" id="IPR020019">
    <property type="entry name" value="AcTrfase_PglD-like"/>
</dbReference>
<dbReference type="PANTHER" id="PTHR43300">
    <property type="entry name" value="ACETYLTRANSFERASE"/>
    <property type="match status" value="1"/>
</dbReference>
<evidence type="ECO:0000259" key="5">
    <source>
        <dbReference type="Pfam" id="PF17836"/>
    </source>
</evidence>
<evidence type="ECO:0000256" key="3">
    <source>
        <dbReference type="PIRSR" id="PIRSR620019-2"/>
    </source>
</evidence>
<dbReference type="OrthoDB" id="3697257at2"/>
<dbReference type="EMBL" id="FOVM01000004">
    <property type="protein sequence ID" value="SFN70724.1"/>
    <property type="molecule type" value="Genomic_DNA"/>
</dbReference>
<keyword evidence="1 6" id="KW-0808">Transferase</keyword>
<sequence length="234" mass="23927">MEKVLIIGASGLAREVLTLTRSGTSHTVFGVLDDGWADIADSFTGVPVLGCVERAIEYVDVKLLVCVGSGVARERIVGRLAALGVGTDSYATVIDPSVSDHGNSLIGPGTIILANTVLTADVTVGSHVVVMPNVTLTHGNVIEDFATIASGVALGGDVRIGRGAYIGMNASVRQRVAVGAYAVLGMGAALLSPLPEREVWAGVPAGRLPSPNPTPEVEVAQQVAPTAPTPERSS</sequence>
<feature type="domain" description="PglD N-terminal" evidence="5">
    <location>
        <begin position="3"/>
        <end position="80"/>
    </location>
</feature>
<evidence type="ECO:0000256" key="1">
    <source>
        <dbReference type="ARBA" id="ARBA00022679"/>
    </source>
</evidence>
<dbReference type="PANTHER" id="PTHR43300:SF7">
    <property type="entry name" value="UDP-N-ACETYLBACILLOSAMINE N-ACETYLTRANSFERASE"/>
    <property type="match status" value="1"/>
</dbReference>
<gene>
    <name evidence="6" type="ORF">SAMN05216219_1788</name>
</gene>
<dbReference type="AlphaFoldDB" id="A0A1I5B7N8"/>
<dbReference type="GO" id="GO:0016746">
    <property type="term" value="F:acyltransferase activity"/>
    <property type="evidence" value="ECO:0007669"/>
    <property type="project" value="UniProtKB-KW"/>
</dbReference>
<dbReference type="InterPro" id="IPR001451">
    <property type="entry name" value="Hexapep"/>
</dbReference>
<dbReference type="RefSeq" id="WP_090710652.1">
    <property type="nucleotide sequence ID" value="NZ_FOVM01000004.1"/>
</dbReference>
<dbReference type="Gene3D" id="3.40.50.20">
    <property type="match status" value="1"/>
</dbReference>
<accession>A0A1I5B7N8</accession>
<reference evidence="7" key="1">
    <citation type="submission" date="2016-10" db="EMBL/GenBank/DDBJ databases">
        <authorList>
            <person name="Varghese N."/>
            <person name="Submissions S."/>
        </authorList>
    </citation>
    <scope>NUCLEOTIDE SEQUENCE [LARGE SCALE GENOMIC DNA]</scope>
    <source>
        <strain evidence="7">CGMCC 1.11101</strain>
    </source>
</reference>
<dbReference type="Pfam" id="PF17836">
    <property type="entry name" value="PglD_N"/>
    <property type="match status" value="1"/>
</dbReference>
<dbReference type="STRING" id="995034.SAMN05216219_1788"/>
<feature type="binding site" evidence="3">
    <location>
        <position position="68"/>
    </location>
    <ligand>
        <name>substrate</name>
    </ligand>
</feature>
<dbReference type="CDD" id="cd03360">
    <property type="entry name" value="LbH_AT_putative"/>
    <property type="match status" value="1"/>
</dbReference>
<dbReference type="SUPFAM" id="SSF51161">
    <property type="entry name" value="Trimeric LpxA-like enzymes"/>
    <property type="match status" value="1"/>
</dbReference>
<evidence type="ECO:0000256" key="2">
    <source>
        <dbReference type="ARBA" id="ARBA00022737"/>
    </source>
</evidence>
<dbReference type="Gene3D" id="2.160.10.10">
    <property type="entry name" value="Hexapeptide repeat proteins"/>
    <property type="match status" value="1"/>
</dbReference>
<keyword evidence="6" id="KW-0012">Acyltransferase</keyword>
<dbReference type="NCBIfam" id="TIGR03570">
    <property type="entry name" value="NeuD_NnaD"/>
    <property type="match status" value="1"/>
</dbReference>
<dbReference type="InterPro" id="IPR018357">
    <property type="entry name" value="Hexapep_transf_CS"/>
</dbReference>
<proteinExistence type="predicted"/>
<keyword evidence="2" id="KW-0677">Repeat</keyword>
<organism evidence="6 7">
    <name type="scientific">Mycetocola miduiensis</name>
    <dbReference type="NCBI Taxonomy" id="995034"/>
    <lineage>
        <taxon>Bacteria</taxon>
        <taxon>Bacillati</taxon>
        <taxon>Actinomycetota</taxon>
        <taxon>Actinomycetes</taxon>
        <taxon>Micrococcales</taxon>
        <taxon>Microbacteriaceae</taxon>
        <taxon>Mycetocola</taxon>
    </lineage>
</organism>
<evidence type="ECO:0000256" key="4">
    <source>
        <dbReference type="SAM" id="MobiDB-lite"/>
    </source>
</evidence>
<dbReference type="InterPro" id="IPR050179">
    <property type="entry name" value="Trans_hexapeptide_repeat"/>
</dbReference>
<dbReference type="PROSITE" id="PS00101">
    <property type="entry name" value="HEXAPEP_TRANSFERASES"/>
    <property type="match status" value="1"/>
</dbReference>
<keyword evidence="7" id="KW-1185">Reference proteome</keyword>
<feature type="region of interest" description="Disordered" evidence="4">
    <location>
        <begin position="205"/>
        <end position="234"/>
    </location>
</feature>
<name>A0A1I5B7N8_9MICO</name>
<evidence type="ECO:0000313" key="6">
    <source>
        <dbReference type="EMBL" id="SFN70724.1"/>
    </source>
</evidence>
<protein>
    <submittedName>
        <fullName evidence="6">Sugar O-acyltransferase, sialic acid O-acetyltransferase NeuD family</fullName>
    </submittedName>
</protein>
<dbReference type="Proteomes" id="UP000198867">
    <property type="component" value="Unassembled WGS sequence"/>
</dbReference>
<dbReference type="Pfam" id="PF00132">
    <property type="entry name" value="Hexapep"/>
    <property type="match status" value="1"/>
</dbReference>
<evidence type="ECO:0000313" key="7">
    <source>
        <dbReference type="Proteomes" id="UP000198867"/>
    </source>
</evidence>
<dbReference type="InterPro" id="IPR011004">
    <property type="entry name" value="Trimer_LpxA-like_sf"/>
</dbReference>
<dbReference type="InterPro" id="IPR041561">
    <property type="entry name" value="PglD_N"/>
</dbReference>